<organism evidence="1 2">
    <name type="scientific">Pleurodeles waltl</name>
    <name type="common">Iberian ribbed newt</name>
    <dbReference type="NCBI Taxonomy" id="8319"/>
    <lineage>
        <taxon>Eukaryota</taxon>
        <taxon>Metazoa</taxon>
        <taxon>Chordata</taxon>
        <taxon>Craniata</taxon>
        <taxon>Vertebrata</taxon>
        <taxon>Euteleostomi</taxon>
        <taxon>Amphibia</taxon>
        <taxon>Batrachia</taxon>
        <taxon>Caudata</taxon>
        <taxon>Salamandroidea</taxon>
        <taxon>Salamandridae</taxon>
        <taxon>Pleurodelinae</taxon>
        <taxon>Pleurodeles</taxon>
    </lineage>
</organism>
<reference evidence="1" key="1">
    <citation type="journal article" date="2022" name="bioRxiv">
        <title>Sequencing and chromosome-scale assembly of the giantPleurodeles waltlgenome.</title>
        <authorList>
            <person name="Brown T."/>
            <person name="Elewa A."/>
            <person name="Iarovenko S."/>
            <person name="Subramanian E."/>
            <person name="Araus A.J."/>
            <person name="Petzold A."/>
            <person name="Susuki M."/>
            <person name="Suzuki K.-i.T."/>
            <person name="Hayashi T."/>
            <person name="Toyoda A."/>
            <person name="Oliveira C."/>
            <person name="Osipova E."/>
            <person name="Leigh N.D."/>
            <person name="Simon A."/>
            <person name="Yun M.H."/>
        </authorList>
    </citation>
    <scope>NUCLEOTIDE SEQUENCE</scope>
    <source>
        <strain evidence="1">20211129_DDA</strain>
        <tissue evidence="1">Liver</tissue>
    </source>
</reference>
<dbReference type="EMBL" id="JANPWB010000015">
    <property type="protein sequence ID" value="KAJ1092926.1"/>
    <property type="molecule type" value="Genomic_DNA"/>
</dbReference>
<evidence type="ECO:0000313" key="2">
    <source>
        <dbReference type="Proteomes" id="UP001066276"/>
    </source>
</evidence>
<evidence type="ECO:0000313" key="1">
    <source>
        <dbReference type="EMBL" id="KAJ1092926.1"/>
    </source>
</evidence>
<keyword evidence="2" id="KW-1185">Reference proteome</keyword>
<comment type="caution">
    <text evidence="1">The sequence shown here is derived from an EMBL/GenBank/DDBJ whole genome shotgun (WGS) entry which is preliminary data.</text>
</comment>
<dbReference type="AlphaFoldDB" id="A0AAV7LMV5"/>
<protein>
    <submittedName>
        <fullName evidence="1">Uncharacterized protein</fullName>
    </submittedName>
</protein>
<proteinExistence type="predicted"/>
<name>A0AAV7LMV5_PLEWA</name>
<gene>
    <name evidence="1" type="ORF">NDU88_006036</name>
</gene>
<dbReference type="Proteomes" id="UP001066276">
    <property type="component" value="Chromosome 11"/>
</dbReference>
<sequence length="102" mass="11467">MNLREGGLLPLYLYGIIRVCSDVGVLKSPRALRSEALDNVVPIAKVEELRNQGTGWSPRSWWSAQDPVGVLNHQVGRNLVCYHRHSPPEVYPLLSERIPVPE</sequence>
<accession>A0AAV7LMV5</accession>